<keyword evidence="2" id="KW-1185">Reference proteome</keyword>
<evidence type="ECO:0008006" key="3">
    <source>
        <dbReference type="Google" id="ProtNLM"/>
    </source>
</evidence>
<dbReference type="Proteomes" id="UP001362999">
    <property type="component" value="Unassembled WGS sequence"/>
</dbReference>
<comment type="caution">
    <text evidence="1">The sequence shown here is derived from an EMBL/GenBank/DDBJ whole genome shotgun (WGS) entry which is preliminary data.</text>
</comment>
<evidence type="ECO:0000313" key="2">
    <source>
        <dbReference type="Proteomes" id="UP001362999"/>
    </source>
</evidence>
<dbReference type="AlphaFoldDB" id="A0AAW0CDN7"/>
<proteinExistence type="predicted"/>
<gene>
    <name evidence="1" type="ORF">R3P38DRAFT_3485127</name>
</gene>
<name>A0AAW0CDN7_9AGAR</name>
<organism evidence="1 2">
    <name type="scientific">Favolaschia claudopus</name>
    <dbReference type="NCBI Taxonomy" id="2862362"/>
    <lineage>
        <taxon>Eukaryota</taxon>
        <taxon>Fungi</taxon>
        <taxon>Dikarya</taxon>
        <taxon>Basidiomycota</taxon>
        <taxon>Agaricomycotina</taxon>
        <taxon>Agaricomycetes</taxon>
        <taxon>Agaricomycetidae</taxon>
        <taxon>Agaricales</taxon>
        <taxon>Marasmiineae</taxon>
        <taxon>Mycenaceae</taxon>
        <taxon>Favolaschia</taxon>
    </lineage>
</organism>
<evidence type="ECO:0000313" key="1">
    <source>
        <dbReference type="EMBL" id="KAK7036232.1"/>
    </source>
</evidence>
<protein>
    <recommendedName>
        <fullName evidence="3">SnoaL-like domain-containing protein</fullName>
    </recommendedName>
</protein>
<reference evidence="1 2" key="1">
    <citation type="journal article" date="2024" name="J Genomics">
        <title>Draft genome sequencing and assembly of Favolaschia claudopus CIRM-BRFM 2984 isolated from oak limbs.</title>
        <authorList>
            <person name="Navarro D."/>
            <person name="Drula E."/>
            <person name="Chaduli D."/>
            <person name="Cazenave R."/>
            <person name="Ahrendt S."/>
            <person name="Wang J."/>
            <person name="Lipzen A."/>
            <person name="Daum C."/>
            <person name="Barry K."/>
            <person name="Grigoriev I.V."/>
            <person name="Favel A."/>
            <person name="Rosso M.N."/>
            <person name="Martin F."/>
        </authorList>
    </citation>
    <scope>NUCLEOTIDE SEQUENCE [LARGE SCALE GENOMIC DNA]</scope>
    <source>
        <strain evidence="1 2">CIRM-BRFM 2984</strain>
    </source>
</reference>
<dbReference type="EMBL" id="JAWWNJ010000019">
    <property type="protein sequence ID" value="KAK7036232.1"/>
    <property type="molecule type" value="Genomic_DNA"/>
</dbReference>
<accession>A0AAW0CDN7</accession>
<sequence length="148" mass="16311">MSAQTSLSTLPELIHEAFGKLLISADDSVSQDALTHFWSPHVQETDVSTTSHFSREKFGELIGQLRAQYTNRKLVSEAYVITTPQDKTRRTGSLAATHVFTACEEAKEVTVTVVAVLRIGWVSESTHGHHDHGGHREVVTEAFIIGVE</sequence>